<dbReference type="Proteomes" id="UP001220395">
    <property type="component" value="Chromosome"/>
</dbReference>
<gene>
    <name evidence="7" type="ORF">PQ455_01705</name>
</gene>
<keyword evidence="8" id="KW-1185">Reference proteome</keyword>
<dbReference type="EMBL" id="CP117411">
    <property type="protein sequence ID" value="WCT73975.1"/>
    <property type="molecule type" value="Genomic_DNA"/>
</dbReference>
<keyword evidence="5" id="KW-0560">Oxidoreductase</keyword>
<evidence type="ECO:0000313" key="7">
    <source>
        <dbReference type="EMBL" id="WCT73975.1"/>
    </source>
</evidence>
<proteinExistence type="inferred from homology"/>
<keyword evidence="4" id="KW-0274">FAD</keyword>
<evidence type="ECO:0000259" key="6">
    <source>
        <dbReference type="Pfam" id="PF05199"/>
    </source>
</evidence>
<reference evidence="7 8" key="1">
    <citation type="submission" date="2023-02" db="EMBL/GenBank/DDBJ databases">
        <title>Genome sequence of Sphingomonas naphthae.</title>
        <authorList>
            <person name="Kim S."/>
            <person name="Heo J."/>
            <person name="Kwon S.-W."/>
        </authorList>
    </citation>
    <scope>NUCLEOTIDE SEQUENCE [LARGE SCALE GENOMIC DNA]</scope>
    <source>
        <strain evidence="7 8">KACC 18716</strain>
    </source>
</reference>
<dbReference type="PANTHER" id="PTHR42784:SF1">
    <property type="entry name" value="PYRANOSE 2-OXIDASE"/>
    <property type="match status" value="1"/>
</dbReference>
<evidence type="ECO:0000256" key="4">
    <source>
        <dbReference type="ARBA" id="ARBA00022827"/>
    </source>
</evidence>
<dbReference type="InterPro" id="IPR051473">
    <property type="entry name" value="P2Ox-like"/>
</dbReference>
<dbReference type="RefSeq" id="WP_273688648.1">
    <property type="nucleotide sequence ID" value="NZ_CP117411.1"/>
</dbReference>
<evidence type="ECO:0000313" key="8">
    <source>
        <dbReference type="Proteomes" id="UP001220395"/>
    </source>
</evidence>
<evidence type="ECO:0000256" key="3">
    <source>
        <dbReference type="ARBA" id="ARBA00022630"/>
    </source>
</evidence>
<dbReference type="Pfam" id="PF05199">
    <property type="entry name" value="GMC_oxred_C"/>
    <property type="match status" value="1"/>
</dbReference>
<name>A0ABY7TNK0_9SPHN</name>
<comment type="cofactor">
    <cofactor evidence="1">
        <name>FAD</name>
        <dbReference type="ChEBI" id="CHEBI:57692"/>
    </cofactor>
</comment>
<feature type="domain" description="Glucose-methanol-choline oxidoreductase C-terminal" evidence="6">
    <location>
        <begin position="414"/>
        <end position="472"/>
    </location>
</feature>
<dbReference type="InterPro" id="IPR007867">
    <property type="entry name" value="GMC_OxRtase_C"/>
</dbReference>
<evidence type="ECO:0000256" key="5">
    <source>
        <dbReference type="ARBA" id="ARBA00023002"/>
    </source>
</evidence>
<keyword evidence="3" id="KW-0285">Flavoprotein</keyword>
<evidence type="ECO:0000256" key="1">
    <source>
        <dbReference type="ARBA" id="ARBA00001974"/>
    </source>
</evidence>
<dbReference type="Gene3D" id="3.50.50.60">
    <property type="entry name" value="FAD/NAD(P)-binding domain"/>
    <property type="match status" value="2"/>
</dbReference>
<comment type="similarity">
    <text evidence="2">Belongs to the GMC oxidoreductase family.</text>
</comment>
<sequence>MNLADPASLGGEHFDTIIIGSGFGSAFYLAKLLDSGPDRRILVVEWGEHHPHDWQIENDRNSYLAPTDTYYSESDKPWTYTIALGGGTNCWFAQTPRFHPTDFKLKSRYGVGNDWPIDYADLEPYYLQAETIMSVSGDPDMAAIMPRSGAFPQPPHRLSSVDRLMKAAQPDQHFAMPTARARVATATRNACCATFRCYLCPADAKFTLNNGLIGLFDDPRVSLALKTKAVRFEGAGNSIARLVIEQDGREAKVSADRFILGANAIQSPAILDRSDMAGGMTGKGLHESYGAHVEAFLDGVDNFDGSTITTGLNFGLYDGAFRSDYGGALVYFDNRWTHGLRTEPGRWRQTVPLMVVVEDLLDPENHVTAALGGVAQVHYKGIAPYAELGMKKAIEKLPDLLKPLPVEKIEFRSYRPTESHLQGTLRMGDDPATSVIDAKMIHHRWRNLTVVGSSSFSTCSCANPSLTVAALALRAAELA</sequence>
<protein>
    <submittedName>
        <fullName evidence="7">GMC family oxidoreductase</fullName>
    </submittedName>
</protein>
<accession>A0ABY7TNK0</accession>
<dbReference type="PANTHER" id="PTHR42784">
    <property type="entry name" value="PYRANOSE 2-OXIDASE"/>
    <property type="match status" value="1"/>
</dbReference>
<evidence type="ECO:0000256" key="2">
    <source>
        <dbReference type="ARBA" id="ARBA00010790"/>
    </source>
</evidence>
<dbReference type="SUPFAM" id="SSF51905">
    <property type="entry name" value="FAD/NAD(P)-binding domain"/>
    <property type="match status" value="1"/>
</dbReference>
<organism evidence="7 8">
    <name type="scientific">Sphingomonas naphthae</name>
    <dbReference type="NCBI Taxonomy" id="1813468"/>
    <lineage>
        <taxon>Bacteria</taxon>
        <taxon>Pseudomonadati</taxon>
        <taxon>Pseudomonadota</taxon>
        <taxon>Alphaproteobacteria</taxon>
        <taxon>Sphingomonadales</taxon>
        <taxon>Sphingomonadaceae</taxon>
        <taxon>Sphingomonas</taxon>
    </lineage>
</organism>
<dbReference type="InterPro" id="IPR036188">
    <property type="entry name" value="FAD/NAD-bd_sf"/>
</dbReference>